<gene>
    <name evidence="1" type="ORF">KPL71_024220</name>
</gene>
<protein>
    <submittedName>
        <fullName evidence="1">Kinesin-like protein KIN-7N</fullName>
    </submittedName>
</protein>
<organism evidence="1 2">
    <name type="scientific">Citrus sinensis</name>
    <name type="common">Sweet orange</name>
    <name type="synonym">Citrus aurantium var. sinensis</name>
    <dbReference type="NCBI Taxonomy" id="2711"/>
    <lineage>
        <taxon>Eukaryota</taxon>
        <taxon>Viridiplantae</taxon>
        <taxon>Streptophyta</taxon>
        <taxon>Embryophyta</taxon>
        <taxon>Tracheophyta</taxon>
        <taxon>Spermatophyta</taxon>
        <taxon>Magnoliopsida</taxon>
        <taxon>eudicotyledons</taxon>
        <taxon>Gunneridae</taxon>
        <taxon>Pentapetalae</taxon>
        <taxon>rosids</taxon>
        <taxon>malvids</taxon>
        <taxon>Sapindales</taxon>
        <taxon>Rutaceae</taxon>
        <taxon>Aurantioideae</taxon>
        <taxon>Citrus</taxon>
    </lineage>
</organism>
<evidence type="ECO:0000313" key="1">
    <source>
        <dbReference type="EMBL" id="KAH9699120.1"/>
    </source>
</evidence>
<accession>A0ACB8IQB5</accession>
<dbReference type="Proteomes" id="UP000829398">
    <property type="component" value="Chromosome 8"/>
</dbReference>
<dbReference type="EMBL" id="CM039177">
    <property type="protein sequence ID" value="KAH9699120.1"/>
    <property type="molecule type" value="Genomic_DNA"/>
</dbReference>
<name>A0ACB8IQB5_CITSI</name>
<sequence length="800" mass="90453">MEKICVAVRVRPPVSLETSGGVFWKVEDNRVSLHRQHDTPVSGTSYAFDHVFEETCSNARVYELLTKDIIHAAVEGFNGTVFAYGQTSSGKTFTMNGSADNPGVISLGVKDIFDAIQMMSNREFLVRVSYMEIYNEEINDLLAVENQKLQIHESLEHGVFVAGLREEIVNSAEQVLKLIESGEVNRHFGETNMNVRSSRSHTIFRMVIESKGKDNDSSSTDAIRVSVLNLVDLAGSERIAKTGADGVRLKEGKHINKSLMALGNVINKLSDGVKQRGHIPYRDSKLTRILQPALGGNAKTSIICTIAPEEDHIEETKGTLQFASRAKRITNCVQVNEILTDAALLKRQKLEIEELRRKLQGSHAGVLEQEILKLRNDMLKREKLQLELEEERRSRKERDQCVREQQMRLQNHNSLVTSSGGNGSHSEEQNSKRQSFCEECSDSNGICQGGAFRTPCSKAAPNAFVVKRSNYSRLPEYSPLPDTFSNVADEDTWLKMNKGYIADLDSLQMTPATKVQSFPLNDGTPGCSNENYRDVQKLKRQLENVTEEKNEFQRKYSEEKILNARLTGEISELRQEVLVIREIPRRLYESVVSSKDFYEDLLCSMKSFAADGESSTAKKLVSISEIGSSLFSTLETNFLMAMDGDKSFSNNDSLVREQCKEEESTCWKEKLSSELNTIKEKYHGLEKDLDLNNKFLETSKEMYDSLEREFRLLQEERDSLLNKVSESSQTLTMVTDQKENVLKDYNTEVEKKKNLEEEIKQFSAAFACRQKSLVSFHSDLKSKIEKLRAQNPVSVPKSRG</sequence>
<reference evidence="2" key="1">
    <citation type="journal article" date="2023" name="Hortic. Res.">
        <title>A chromosome-level phased genome enabling allele-level studies in sweet orange: a case study on citrus Huanglongbing tolerance.</title>
        <authorList>
            <person name="Wu B."/>
            <person name="Yu Q."/>
            <person name="Deng Z."/>
            <person name="Duan Y."/>
            <person name="Luo F."/>
            <person name="Gmitter F. Jr."/>
        </authorList>
    </citation>
    <scope>NUCLEOTIDE SEQUENCE [LARGE SCALE GENOMIC DNA]</scope>
    <source>
        <strain evidence="2">cv. Valencia</strain>
    </source>
</reference>
<proteinExistence type="predicted"/>
<comment type="caution">
    <text evidence="1">The sequence shown here is derived from an EMBL/GenBank/DDBJ whole genome shotgun (WGS) entry which is preliminary data.</text>
</comment>
<keyword evidence="2" id="KW-1185">Reference proteome</keyword>
<evidence type="ECO:0000313" key="2">
    <source>
        <dbReference type="Proteomes" id="UP000829398"/>
    </source>
</evidence>